<feature type="region of interest" description="Disordered" evidence="1">
    <location>
        <begin position="41"/>
        <end position="61"/>
    </location>
</feature>
<evidence type="ECO:0000256" key="2">
    <source>
        <dbReference type="SAM" id="Phobius"/>
    </source>
</evidence>
<keyword evidence="2" id="KW-1133">Transmembrane helix</keyword>
<evidence type="ECO:0000313" key="4">
    <source>
        <dbReference type="Proteomes" id="UP000267464"/>
    </source>
</evidence>
<name>A0A3N7JKG0_9BURK</name>
<keyword evidence="2" id="KW-0472">Membrane</keyword>
<accession>A0A3N7JKG0</accession>
<organism evidence="3 4">
    <name type="scientific">Piscinibacter terrae</name>
    <dbReference type="NCBI Taxonomy" id="2496871"/>
    <lineage>
        <taxon>Bacteria</taxon>
        <taxon>Pseudomonadati</taxon>
        <taxon>Pseudomonadota</taxon>
        <taxon>Betaproteobacteria</taxon>
        <taxon>Burkholderiales</taxon>
        <taxon>Sphaerotilaceae</taxon>
        <taxon>Piscinibacter</taxon>
    </lineage>
</organism>
<sequence>MPHELRGLQDQPHEVFTYILTAGAFVGLLIVVFVIYMRWKHPGNSRAPKGGAPPRAKRRRR</sequence>
<reference evidence="3 4" key="1">
    <citation type="submission" date="2018-08" db="EMBL/GenBank/DDBJ databases">
        <authorList>
            <person name="Khan S.A."/>
            <person name="Jeon C.O."/>
            <person name="Chun B.H."/>
            <person name="Jeong S.E."/>
        </authorList>
    </citation>
    <scope>NUCLEOTIDE SEQUENCE [LARGE SCALE GENOMIC DNA]</scope>
    <source>
        <strain evidence="3 4">S-16</strain>
    </source>
</reference>
<protein>
    <submittedName>
        <fullName evidence="3">Uncharacterized protein</fullName>
    </submittedName>
</protein>
<keyword evidence="4" id="KW-1185">Reference proteome</keyword>
<dbReference type="Proteomes" id="UP000267464">
    <property type="component" value="Unassembled WGS sequence"/>
</dbReference>
<keyword evidence="2" id="KW-0812">Transmembrane</keyword>
<feature type="transmembrane region" description="Helical" evidence="2">
    <location>
        <begin position="15"/>
        <end position="36"/>
    </location>
</feature>
<gene>
    <name evidence="3" type="ORF">DZC73_25490</name>
</gene>
<proteinExistence type="predicted"/>
<comment type="caution">
    <text evidence="3">The sequence shown here is derived from an EMBL/GenBank/DDBJ whole genome shotgun (WGS) entry which is preliminary data.</text>
</comment>
<reference evidence="3 4" key="2">
    <citation type="submission" date="2018-12" db="EMBL/GenBank/DDBJ databases">
        <title>Rhizobacter gummiphilus sp. nov., a rubber-degrading bacterium isolated from the soil of a botanical garden in Japan.</title>
        <authorList>
            <person name="Shunsuke S.S."/>
        </authorList>
    </citation>
    <scope>NUCLEOTIDE SEQUENCE [LARGE SCALE GENOMIC DNA]</scope>
    <source>
        <strain evidence="3 4">S-16</strain>
    </source>
</reference>
<dbReference type="EMBL" id="QUSW01000009">
    <property type="protein sequence ID" value="RQP21799.1"/>
    <property type="molecule type" value="Genomic_DNA"/>
</dbReference>
<evidence type="ECO:0000256" key="1">
    <source>
        <dbReference type="SAM" id="MobiDB-lite"/>
    </source>
</evidence>
<dbReference type="AlphaFoldDB" id="A0A3N7JKG0"/>
<evidence type="ECO:0000313" key="3">
    <source>
        <dbReference type="EMBL" id="RQP21799.1"/>
    </source>
</evidence>